<feature type="region of interest" description="Disordered" evidence="1">
    <location>
        <begin position="91"/>
        <end position="133"/>
    </location>
</feature>
<reference evidence="2 3" key="1">
    <citation type="submission" date="2016-02" db="EMBL/GenBank/DDBJ databases">
        <title>Biosynthesis of antibiotic leucinostatins and their inhibition on Phytophthora in bio-control Purpureocillium lilacinum.</title>
        <authorList>
            <person name="Wang G."/>
            <person name="Liu Z."/>
            <person name="Lin R."/>
            <person name="Li E."/>
            <person name="Mao Z."/>
            <person name="Ling J."/>
            <person name="Yin W."/>
            <person name="Xie B."/>
        </authorList>
    </citation>
    <scope>NUCLEOTIDE SEQUENCE [LARGE SCALE GENOMIC DNA]</scope>
    <source>
        <strain evidence="2">PLFJ-1</strain>
    </source>
</reference>
<evidence type="ECO:0000256" key="1">
    <source>
        <dbReference type="SAM" id="MobiDB-lite"/>
    </source>
</evidence>
<feature type="compositionally biased region" description="Polar residues" evidence="1">
    <location>
        <begin position="92"/>
        <end position="104"/>
    </location>
</feature>
<protein>
    <submittedName>
        <fullName evidence="2">Uncharacterized protein</fullName>
    </submittedName>
</protein>
<dbReference type="Proteomes" id="UP000078340">
    <property type="component" value="Unassembled WGS sequence"/>
</dbReference>
<gene>
    <name evidence="2" type="ORF">VFPFJ_09830</name>
</gene>
<dbReference type="EMBL" id="LSBI01000010">
    <property type="protein sequence ID" value="OAQ79344.1"/>
    <property type="molecule type" value="Genomic_DNA"/>
</dbReference>
<accession>A0A179GN79</accession>
<sequence length="133" mass="14468">MHELGVRHRSANASLEPLFHQPFAAGTIRVLFICGLERVVSPEAALAGSARQTRLVIQPGSSRSGPGTRDKSAIVCSELIGPGNQAIHLEVRSTTDVQPHTGQQSEKDIQEIAGPHESFRRREKLAPQCDSWP</sequence>
<organism evidence="2 3">
    <name type="scientific">Purpureocillium lilacinum</name>
    <name type="common">Paecilomyces lilacinus</name>
    <dbReference type="NCBI Taxonomy" id="33203"/>
    <lineage>
        <taxon>Eukaryota</taxon>
        <taxon>Fungi</taxon>
        <taxon>Dikarya</taxon>
        <taxon>Ascomycota</taxon>
        <taxon>Pezizomycotina</taxon>
        <taxon>Sordariomycetes</taxon>
        <taxon>Hypocreomycetidae</taxon>
        <taxon>Hypocreales</taxon>
        <taxon>Ophiocordycipitaceae</taxon>
        <taxon>Purpureocillium</taxon>
    </lineage>
</organism>
<evidence type="ECO:0000313" key="2">
    <source>
        <dbReference type="EMBL" id="OAQ79344.1"/>
    </source>
</evidence>
<dbReference type="AlphaFoldDB" id="A0A179GN79"/>
<name>A0A179GN79_PURLI</name>
<proteinExistence type="predicted"/>
<evidence type="ECO:0000313" key="3">
    <source>
        <dbReference type="Proteomes" id="UP000078340"/>
    </source>
</evidence>
<comment type="caution">
    <text evidence="2">The sequence shown here is derived from an EMBL/GenBank/DDBJ whole genome shotgun (WGS) entry which is preliminary data.</text>
</comment>